<feature type="compositionally biased region" description="Low complexity" evidence="1">
    <location>
        <begin position="204"/>
        <end position="215"/>
    </location>
</feature>
<dbReference type="EMBL" id="QEIN01000270">
    <property type="protein sequence ID" value="RCV50831.1"/>
    <property type="molecule type" value="Genomic_DNA"/>
</dbReference>
<evidence type="ECO:0000313" key="4">
    <source>
        <dbReference type="Proteomes" id="UP000253318"/>
    </source>
</evidence>
<reference evidence="3 4" key="1">
    <citation type="submission" date="2018-04" db="EMBL/GenBank/DDBJ databases">
        <title>Novel actinobacteria from marine sediment.</title>
        <authorList>
            <person name="Ng Z.Y."/>
            <person name="Tan G.Y.A."/>
        </authorList>
    </citation>
    <scope>NUCLEOTIDE SEQUENCE [LARGE SCALE GENOMIC DNA]</scope>
    <source>
        <strain evidence="3 4">TPS81</strain>
    </source>
</reference>
<evidence type="ECO:0000256" key="1">
    <source>
        <dbReference type="SAM" id="MobiDB-lite"/>
    </source>
</evidence>
<protein>
    <recommendedName>
        <fullName evidence="2">DSBA-like thioredoxin domain-containing protein</fullName>
    </recommendedName>
</protein>
<evidence type="ECO:0000313" key="3">
    <source>
        <dbReference type="EMBL" id="RCV50831.1"/>
    </source>
</evidence>
<dbReference type="Gene3D" id="3.40.30.10">
    <property type="entry name" value="Glutaredoxin"/>
    <property type="match status" value="1"/>
</dbReference>
<accession>A0A368SZC4</accession>
<organism evidence="3 4">
    <name type="scientific">Marinitenerispora sediminis</name>
    <dbReference type="NCBI Taxonomy" id="1931232"/>
    <lineage>
        <taxon>Bacteria</taxon>
        <taxon>Bacillati</taxon>
        <taxon>Actinomycetota</taxon>
        <taxon>Actinomycetes</taxon>
        <taxon>Streptosporangiales</taxon>
        <taxon>Nocardiopsidaceae</taxon>
        <taxon>Marinitenerispora</taxon>
    </lineage>
</organism>
<dbReference type="Proteomes" id="UP000253318">
    <property type="component" value="Unassembled WGS sequence"/>
</dbReference>
<dbReference type="InterPro" id="IPR001853">
    <property type="entry name" value="DSBA-like_thioredoxin_dom"/>
</dbReference>
<evidence type="ECO:0000259" key="2">
    <source>
        <dbReference type="Pfam" id="PF01323"/>
    </source>
</evidence>
<comment type="caution">
    <text evidence="3">The sequence shown here is derived from an EMBL/GenBank/DDBJ whole genome shotgun (WGS) entry which is preliminary data.</text>
</comment>
<feature type="region of interest" description="Disordered" evidence="1">
    <location>
        <begin position="1"/>
        <end position="36"/>
    </location>
</feature>
<dbReference type="AlphaFoldDB" id="A0A368SZC4"/>
<name>A0A368SZC4_9ACTN</name>
<gene>
    <name evidence="3" type="ORF">DEF24_23830</name>
</gene>
<dbReference type="OrthoDB" id="9813770at2"/>
<keyword evidence="4" id="KW-1185">Reference proteome</keyword>
<sequence>MGGPGGRAARRRRRRAGPGRRRAGRRSRPVNAAPPVTVTEYTDPGCVWSWAAEPRLRWLRLRYGHLLAWRQVFGVQIADLRAERPDFDPRADAPEYLRRWASVAERTGTPLTTRLHWMHGSTAPAGRAAIAARDQGDAVAARVLRRLREAVFLHGEPADTPPRVRAALAGVPGLDPERLLAAMESAEVRTRLRADAAETRRVHPATAAAAATGPGTPAPGHPVAEGSGHRYAFPTLVLTAGARTIVLPGFRGTEEYEAALTELLPGSTGRARPLPPADRLLRETGSLTGPEVALLAGGRPPTDAVRVRTGTGDVWLPRAADAAPSATPSVERSAS</sequence>
<dbReference type="InterPro" id="IPR036249">
    <property type="entry name" value="Thioredoxin-like_sf"/>
</dbReference>
<dbReference type="SUPFAM" id="SSF52833">
    <property type="entry name" value="Thioredoxin-like"/>
    <property type="match status" value="1"/>
</dbReference>
<feature type="compositionally biased region" description="Basic residues" evidence="1">
    <location>
        <begin position="8"/>
        <end position="28"/>
    </location>
</feature>
<feature type="domain" description="DSBA-like thioredoxin" evidence="2">
    <location>
        <begin position="37"/>
        <end position="200"/>
    </location>
</feature>
<proteinExistence type="predicted"/>
<feature type="region of interest" description="Disordered" evidence="1">
    <location>
        <begin position="197"/>
        <end position="227"/>
    </location>
</feature>
<dbReference type="Pfam" id="PF01323">
    <property type="entry name" value="DSBA"/>
    <property type="match status" value="1"/>
</dbReference>